<feature type="transmembrane region" description="Helical" evidence="8">
    <location>
        <begin position="465"/>
        <end position="492"/>
    </location>
</feature>
<keyword evidence="3 8" id="KW-0812">Transmembrane</keyword>
<dbReference type="Pfam" id="PF03023">
    <property type="entry name" value="MurJ"/>
    <property type="match status" value="1"/>
</dbReference>
<keyword evidence="4" id="KW-0133">Cell shape</keyword>
<keyword evidence="2" id="KW-1003">Cell membrane</keyword>
<evidence type="ECO:0000313" key="9">
    <source>
        <dbReference type="EMBL" id="VBB05349.1"/>
    </source>
</evidence>
<dbReference type="PRINTS" id="PR01806">
    <property type="entry name" value="VIRFACTRMVIN"/>
</dbReference>
<evidence type="ECO:0000256" key="1">
    <source>
        <dbReference type="ARBA" id="ARBA00004651"/>
    </source>
</evidence>
<keyword evidence="5" id="KW-0573">Peptidoglycan synthesis</keyword>
<comment type="subcellular location">
    <subcellularLocation>
        <location evidence="1">Cell membrane</location>
        <topology evidence="1">Multi-pass membrane protein</topology>
    </subcellularLocation>
</comment>
<dbReference type="PANTHER" id="PTHR47019:SF1">
    <property type="entry name" value="LIPID II FLIPPASE MURJ"/>
    <property type="match status" value="1"/>
</dbReference>
<gene>
    <name evidence="9" type="ORF">LUCI_0558</name>
</gene>
<evidence type="ECO:0000256" key="2">
    <source>
        <dbReference type="ARBA" id="ARBA00022475"/>
    </source>
</evidence>
<protein>
    <submittedName>
        <fullName evidence="9">Peptidoglycan biosynthesis protein murj</fullName>
    </submittedName>
</protein>
<sequence>MKLAGPLLQSTLVIILLSGIGKTLGLIRETSMAAIFGVSRDMDAFLVAAIIPQLLSSLMKSGVLKTYVALFHKVMAEEGWSAAIALTKTLLLVFFGCGCLLFVFFHSFAKLLIETIAPGFDLEKVALTTKLFKIMLPAVMLTFSTELLGSFQQATNKFAIAFSGASIYNIFSIVFIWLFSYRFEIYAAAFAFLAASVVQFMAQLYGSIRCELWTKLEFRFDLPRLIEIGKLFLPVFIGVGLSQMSFLVDRMFASQLSSGNIAALSYTYRIYWLVVSLLVVPVTTASYPTLAAYYNQEKFRSLKYTFQQLWQIIVFIMLPFFLYLALHSEMIIRLIFQHGAFGDYAVSLTSSLMTFVLIGLSFQSVMLLFLDIFYIMQKPKIPMYCTAIVVSLKLVLNFLLVRVLGAKGLALSTSLSQIVGCLMLLLILRLKLNLIDGKYFIRNYFSIFIISVPGCIMALTAEKISAIFCFGYFPSLILGSLGFWLPFLFIAIRSRRPEVNLVLNFLQNKSWFQRVATILK</sequence>
<dbReference type="GO" id="GO:0034204">
    <property type="term" value="P:lipid translocation"/>
    <property type="evidence" value="ECO:0007669"/>
    <property type="project" value="TreeGrafter"/>
</dbReference>
<dbReference type="Proteomes" id="UP000277811">
    <property type="component" value="Unassembled WGS sequence"/>
</dbReference>
<feature type="transmembrane region" description="Helical" evidence="8">
    <location>
        <begin position="45"/>
        <end position="68"/>
    </location>
</feature>
<feature type="transmembrane region" description="Helical" evidence="8">
    <location>
        <begin position="309"/>
        <end position="326"/>
    </location>
</feature>
<accession>A0A498R2F6</accession>
<dbReference type="InterPro" id="IPR004268">
    <property type="entry name" value="MurJ"/>
</dbReference>
<organism evidence="9 10">
    <name type="scientific">Lucifera butyrica</name>
    <dbReference type="NCBI Taxonomy" id="1351585"/>
    <lineage>
        <taxon>Bacteria</taxon>
        <taxon>Bacillati</taxon>
        <taxon>Bacillota</taxon>
        <taxon>Negativicutes</taxon>
        <taxon>Veillonellales</taxon>
        <taxon>Veillonellaceae</taxon>
        <taxon>Lucifera</taxon>
    </lineage>
</organism>
<evidence type="ECO:0000313" key="10">
    <source>
        <dbReference type="Proteomes" id="UP000277811"/>
    </source>
</evidence>
<feature type="transmembrane region" description="Helical" evidence="8">
    <location>
        <begin position="185"/>
        <end position="208"/>
    </location>
</feature>
<feature type="transmembrane region" description="Helical" evidence="8">
    <location>
        <begin position="158"/>
        <end position="179"/>
    </location>
</feature>
<dbReference type="PANTHER" id="PTHR47019">
    <property type="entry name" value="LIPID II FLIPPASE MURJ"/>
    <property type="match status" value="1"/>
</dbReference>
<keyword evidence="7 8" id="KW-0472">Membrane</keyword>
<evidence type="ECO:0000256" key="6">
    <source>
        <dbReference type="ARBA" id="ARBA00022989"/>
    </source>
</evidence>
<keyword evidence="10" id="KW-1185">Reference proteome</keyword>
<evidence type="ECO:0000256" key="8">
    <source>
        <dbReference type="SAM" id="Phobius"/>
    </source>
</evidence>
<feature type="transmembrane region" description="Helical" evidence="8">
    <location>
        <begin position="268"/>
        <end position="288"/>
    </location>
</feature>
<proteinExistence type="predicted"/>
<feature type="transmembrane region" description="Helical" evidence="8">
    <location>
        <begin position="440"/>
        <end position="459"/>
    </location>
</feature>
<keyword evidence="6 8" id="KW-1133">Transmembrane helix</keyword>
<feature type="transmembrane region" description="Helical" evidence="8">
    <location>
        <begin position="228"/>
        <end position="248"/>
    </location>
</feature>
<dbReference type="NCBIfam" id="TIGR01695">
    <property type="entry name" value="murJ_mviN"/>
    <property type="match status" value="1"/>
</dbReference>
<name>A0A498R2F6_9FIRM</name>
<feature type="transmembrane region" description="Helical" evidence="8">
    <location>
        <begin position="346"/>
        <end position="369"/>
    </location>
</feature>
<feature type="transmembrane region" description="Helical" evidence="8">
    <location>
        <begin position="409"/>
        <end position="428"/>
    </location>
</feature>
<dbReference type="OrthoDB" id="9804143at2"/>
<reference evidence="9 10" key="1">
    <citation type="submission" date="2018-06" db="EMBL/GenBank/DDBJ databases">
        <authorList>
            <person name="Strepis N."/>
        </authorList>
    </citation>
    <scope>NUCLEOTIDE SEQUENCE [LARGE SCALE GENOMIC DNA]</scope>
    <source>
        <strain evidence="9">LUCI</strain>
    </source>
</reference>
<dbReference type="GO" id="GO:0015648">
    <property type="term" value="F:lipid-linked peptidoglycan transporter activity"/>
    <property type="evidence" value="ECO:0007669"/>
    <property type="project" value="TreeGrafter"/>
</dbReference>
<dbReference type="AlphaFoldDB" id="A0A498R2F6"/>
<evidence type="ECO:0000256" key="5">
    <source>
        <dbReference type="ARBA" id="ARBA00022984"/>
    </source>
</evidence>
<evidence type="ECO:0000256" key="7">
    <source>
        <dbReference type="ARBA" id="ARBA00023136"/>
    </source>
</evidence>
<dbReference type="EMBL" id="UPPP01000055">
    <property type="protein sequence ID" value="VBB05349.1"/>
    <property type="molecule type" value="Genomic_DNA"/>
</dbReference>
<dbReference type="GO" id="GO:0005886">
    <property type="term" value="C:plasma membrane"/>
    <property type="evidence" value="ECO:0007669"/>
    <property type="project" value="UniProtKB-SubCell"/>
</dbReference>
<evidence type="ECO:0000256" key="4">
    <source>
        <dbReference type="ARBA" id="ARBA00022960"/>
    </source>
</evidence>
<dbReference type="GO" id="GO:0009252">
    <property type="term" value="P:peptidoglycan biosynthetic process"/>
    <property type="evidence" value="ECO:0007669"/>
    <property type="project" value="UniProtKB-KW"/>
</dbReference>
<dbReference type="GO" id="GO:0008360">
    <property type="term" value="P:regulation of cell shape"/>
    <property type="evidence" value="ECO:0007669"/>
    <property type="project" value="UniProtKB-KW"/>
</dbReference>
<feature type="transmembrane region" description="Helical" evidence="8">
    <location>
        <begin position="381"/>
        <end position="403"/>
    </location>
</feature>
<feature type="transmembrane region" description="Helical" evidence="8">
    <location>
        <begin position="131"/>
        <end position="151"/>
    </location>
</feature>
<dbReference type="InterPro" id="IPR051050">
    <property type="entry name" value="Lipid_II_flippase_MurJ/MviN"/>
</dbReference>
<evidence type="ECO:0000256" key="3">
    <source>
        <dbReference type="ARBA" id="ARBA00022692"/>
    </source>
</evidence>
<dbReference type="RefSeq" id="WP_122626344.1">
    <property type="nucleotide sequence ID" value="NZ_UPPP01000055.1"/>
</dbReference>
<feature type="transmembrane region" description="Helical" evidence="8">
    <location>
        <begin position="89"/>
        <end position="111"/>
    </location>
</feature>